<comment type="similarity">
    <text evidence="1">Belongs to the CCDC22 family.</text>
</comment>
<organism evidence="5 6">
    <name type="scientific">Eruca vesicaria subsp. sativa</name>
    <name type="common">Garden rocket</name>
    <name type="synonym">Eruca sativa</name>
    <dbReference type="NCBI Taxonomy" id="29727"/>
    <lineage>
        <taxon>Eukaryota</taxon>
        <taxon>Viridiplantae</taxon>
        <taxon>Streptophyta</taxon>
        <taxon>Embryophyta</taxon>
        <taxon>Tracheophyta</taxon>
        <taxon>Spermatophyta</taxon>
        <taxon>Magnoliopsida</taxon>
        <taxon>eudicotyledons</taxon>
        <taxon>Gunneridae</taxon>
        <taxon>Pentapetalae</taxon>
        <taxon>rosids</taxon>
        <taxon>malvids</taxon>
        <taxon>Brassicales</taxon>
        <taxon>Brassicaceae</taxon>
        <taxon>Brassiceae</taxon>
        <taxon>Eruca</taxon>
    </lineage>
</organism>
<dbReference type="EMBL" id="CAKOAT010064043">
    <property type="protein sequence ID" value="CAH8306184.1"/>
    <property type="molecule type" value="Genomic_DNA"/>
</dbReference>
<evidence type="ECO:0008006" key="7">
    <source>
        <dbReference type="Google" id="ProtNLM"/>
    </source>
</evidence>
<evidence type="ECO:0000259" key="4">
    <source>
        <dbReference type="Pfam" id="PF21674"/>
    </source>
</evidence>
<feature type="compositionally biased region" description="Polar residues" evidence="2">
    <location>
        <begin position="167"/>
        <end position="191"/>
    </location>
</feature>
<dbReference type="InterPro" id="IPR048348">
    <property type="entry name" value="CCDC22_CC"/>
</dbReference>
<evidence type="ECO:0000313" key="5">
    <source>
        <dbReference type="EMBL" id="CAH8306184.1"/>
    </source>
</evidence>
<feature type="region of interest" description="Disordered" evidence="2">
    <location>
        <begin position="167"/>
        <end position="229"/>
    </location>
</feature>
<evidence type="ECO:0000256" key="1">
    <source>
        <dbReference type="ARBA" id="ARBA00006438"/>
    </source>
</evidence>
<reference evidence="5 6" key="1">
    <citation type="submission" date="2022-03" db="EMBL/GenBank/DDBJ databases">
        <authorList>
            <person name="Macdonald S."/>
            <person name="Ahmed S."/>
            <person name="Newling K."/>
        </authorList>
    </citation>
    <scope>NUCLEOTIDE SEQUENCE [LARGE SCALE GENOMIC DNA]</scope>
</reference>
<comment type="caution">
    <text evidence="5">The sequence shown here is derived from an EMBL/GenBank/DDBJ whole genome shotgun (WGS) entry which is preliminary data.</text>
</comment>
<dbReference type="Pfam" id="PF05667">
    <property type="entry name" value="CCDC22_CC"/>
    <property type="match status" value="1"/>
</dbReference>
<dbReference type="InterPro" id="IPR048349">
    <property type="entry name" value="CCDC22_N"/>
</dbReference>
<dbReference type="InterPro" id="IPR008530">
    <property type="entry name" value="CCDC22"/>
</dbReference>
<dbReference type="PANTHER" id="PTHR15668:SF4">
    <property type="entry name" value="COILED-COIL DOMAIN-CONTAINING PROTEIN 22"/>
    <property type="match status" value="1"/>
</dbReference>
<proteinExistence type="inferred from homology"/>
<name>A0ABC8J4T4_ERUVS</name>
<gene>
    <name evidence="5" type="ORF">ERUC_LOCUS4311</name>
</gene>
<evidence type="ECO:0000313" key="6">
    <source>
        <dbReference type="Proteomes" id="UP001642260"/>
    </source>
</evidence>
<dbReference type="PANTHER" id="PTHR15668">
    <property type="entry name" value="JM1 PROTEIN"/>
    <property type="match status" value="1"/>
</dbReference>
<sequence length="499" mass="56287">MEESGDTLMSTLIETGVSIPGDLSSVAQLTSEALTSICAQLINLIDPSEASLCSEIIPVDSLPERYMICTDLALSVKNLGYIGDISSHKFLHPSQDDSFELVTFLLGRLSEIRQGNKASPVAGDDDLATRPKVENFRDVLDDKDETFDMHIQKVEAVLTDLTMTNAISHSPDSHTENASPSGSTVAESFSIKTDDPVTDEMSHLSLRQSSGCDEHSSIDPSETNDETVELQNQRNLLLEELESGSSELCSLDSELELLKMAAERLLDEKQPGGLYLQQLNQQLVVKRCNIMDLKRQWDDARLTLEAKKLRLLDQLHVEEPKAKEKLHKLKKTELDLQSVSSEIQKREEERCNLYTELERQPKAAPRKSYIHNIKEITKNSRKLDSDIQRISGETREVQLESNSIQERLHRSYAVVDEMVTRELKKDPAVRQVYKLVTSIHGIFEQISEKILITDRLRREAVDYEKKLGSITSRGMSVEKLQADLDAIRQENQSLEKQLT</sequence>
<accession>A0ABC8J4T4</accession>
<dbReference type="Pfam" id="PF21674">
    <property type="entry name" value="CCDC22_N"/>
    <property type="match status" value="1"/>
</dbReference>
<dbReference type="Proteomes" id="UP001642260">
    <property type="component" value="Unassembled WGS sequence"/>
</dbReference>
<feature type="domain" description="CCDC22 N-terminal" evidence="4">
    <location>
        <begin position="1"/>
        <end position="110"/>
    </location>
</feature>
<dbReference type="AlphaFoldDB" id="A0ABC8J4T4"/>
<evidence type="ECO:0000259" key="3">
    <source>
        <dbReference type="Pfam" id="PF05667"/>
    </source>
</evidence>
<evidence type="ECO:0000256" key="2">
    <source>
        <dbReference type="SAM" id="MobiDB-lite"/>
    </source>
</evidence>
<protein>
    <recommendedName>
        <fullName evidence="7">Coiled-coil domain-containing protein 22 homolog</fullName>
    </recommendedName>
</protein>
<keyword evidence="6" id="KW-1185">Reference proteome</keyword>
<feature type="domain" description="CCDC22 coiled-coil" evidence="3">
    <location>
        <begin position="222"/>
        <end position="472"/>
    </location>
</feature>